<dbReference type="PROSITE" id="PS00463">
    <property type="entry name" value="ZN2_CY6_FUNGAL_1"/>
    <property type="match status" value="1"/>
</dbReference>
<protein>
    <submittedName>
        <fullName evidence="8">Binuclear zinc transcription factor</fullName>
    </submittedName>
</protein>
<evidence type="ECO:0000313" key="8">
    <source>
        <dbReference type="EMBL" id="KZZ95286.1"/>
    </source>
</evidence>
<feature type="region of interest" description="Disordered" evidence="6">
    <location>
        <begin position="729"/>
        <end position="770"/>
    </location>
</feature>
<evidence type="ECO:0000256" key="3">
    <source>
        <dbReference type="ARBA" id="ARBA00023015"/>
    </source>
</evidence>
<dbReference type="InterPro" id="IPR050815">
    <property type="entry name" value="TF_fung"/>
</dbReference>
<name>A0A168BGT6_9HYPO</name>
<dbReference type="Pfam" id="PF04082">
    <property type="entry name" value="Fungal_trans"/>
    <property type="match status" value="1"/>
</dbReference>
<keyword evidence="3" id="KW-0805">Transcription regulation</keyword>
<proteinExistence type="predicted"/>
<feature type="region of interest" description="Disordered" evidence="6">
    <location>
        <begin position="90"/>
        <end position="117"/>
    </location>
</feature>
<dbReference type="GO" id="GO:0006351">
    <property type="term" value="P:DNA-templated transcription"/>
    <property type="evidence" value="ECO:0007669"/>
    <property type="project" value="InterPro"/>
</dbReference>
<feature type="domain" description="Zn(2)-C6 fungal-type" evidence="7">
    <location>
        <begin position="24"/>
        <end position="54"/>
    </location>
</feature>
<dbReference type="GO" id="GO:0003677">
    <property type="term" value="F:DNA binding"/>
    <property type="evidence" value="ECO:0007669"/>
    <property type="project" value="InterPro"/>
</dbReference>
<dbReference type="CDD" id="cd00067">
    <property type="entry name" value="GAL4"/>
    <property type="match status" value="1"/>
</dbReference>
<organism evidence="8 9">
    <name type="scientific">Moelleriella libera RCEF 2490</name>
    <dbReference type="NCBI Taxonomy" id="1081109"/>
    <lineage>
        <taxon>Eukaryota</taxon>
        <taxon>Fungi</taxon>
        <taxon>Dikarya</taxon>
        <taxon>Ascomycota</taxon>
        <taxon>Pezizomycotina</taxon>
        <taxon>Sordariomycetes</taxon>
        <taxon>Hypocreomycetidae</taxon>
        <taxon>Hypocreales</taxon>
        <taxon>Clavicipitaceae</taxon>
        <taxon>Moelleriella</taxon>
    </lineage>
</organism>
<dbReference type="GO" id="GO:0000981">
    <property type="term" value="F:DNA-binding transcription factor activity, RNA polymerase II-specific"/>
    <property type="evidence" value="ECO:0007669"/>
    <property type="project" value="InterPro"/>
</dbReference>
<dbReference type="PROSITE" id="PS50048">
    <property type="entry name" value="ZN2_CY6_FUNGAL_2"/>
    <property type="match status" value="1"/>
</dbReference>
<dbReference type="AlphaFoldDB" id="A0A168BGT6"/>
<feature type="compositionally biased region" description="Low complexity" evidence="6">
    <location>
        <begin position="745"/>
        <end position="757"/>
    </location>
</feature>
<comment type="caution">
    <text evidence="8">The sequence shown here is derived from an EMBL/GenBank/DDBJ whole genome shotgun (WGS) entry which is preliminary data.</text>
</comment>
<dbReference type="Proteomes" id="UP000078544">
    <property type="component" value="Unassembled WGS sequence"/>
</dbReference>
<keyword evidence="5" id="KW-0539">Nucleus</keyword>
<evidence type="ECO:0000256" key="6">
    <source>
        <dbReference type="SAM" id="MobiDB-lite"/>
    </source>
</evidence>
<keyword evidence="4" id="KW-0804">Transcription</keyword>
<keyword evidence="9" id="KW-1185">Reference proteome</keyword>
<dbReference type="PANTHER" id="PTHR47338:SF10">
    <property type="entry name" value="TRANSCRIPTION FACTOR DOMAIN-CONTAINING PROTEIN-RELATED"/>
    <property type="match status" value="1"/>
</dbReference>
<evidence type="ECO:0000256" key="5">
    <source>
        <dbReference type="ARBA" id="ARBA00023242"/>
    </source>
</evidence>
<dbReference type="SMART" id="SM00066">
    <property type="entry name" value="GAL4"/>
    <property type="match status" value="1"/>
</dbReference>
<evidence type="ECO:0000256" key="4">
    <source>
        <dbReference type="ARBA" id="ARBA00023163"/>
    </source>
</evidence>
<dbReference type="STRING" id="1081109.A0A168BGT6"/>
<reference evidence="8 9" key="1">
    <citation type="journal article" date="2016" name="Genome Biol. Evol.">
        <title>Divergent and convergent evolution of fungal pathogenicity.</title>
        <authorList>
            <person name="Shang Y."/>
            <person name="Xiao G."/>
            <person name="Zheng P."/>
            <person name="Cen K."/>
            <person name="Zhan S."/>
            <person name="Wang C."/>
        </authorList>
    </citation>
    <scope>NUCLEOTIDE SEQUENCE [LARGE SCALE GENOMIC DNA]</scope>
    <source>
        <strain evidence="8 9">RCEF 2490</strain>
    </source>
</reference>
<evidence type="ECO:0000256" key="2">
    <source>
        <dbReference type="ARBA" id="ARBA00022723"/>
    </source>
</evidence>
<dbReference type="InterPro" id="IPR001138">
    <property type="entry name" value="Zn2Cys6_DnaBD"/>
</dbReference>
<evidence type="ECO:0000313" key="9">
    <source>
        <dbReference type="Proteomes" id="UP000078544"/>
    </source>
</evidence>
<evidence type="ECO:0000256" key="1">
    <source>
        <dbReference type="ARBA" id="ARBA00004123"/>
    </source>
</evidence>
<dbReference type="InterPro" id="IPR007219">
    <property type="entry name" value="XnlR_reg_dom"/>
</dbReference>
<comment type="subcellular location">
    <subcellularLocation>
        <location evidence="1">Nucleus</location>
    </subcellularLocation>
</comment>
<dbReference type="OrthoDB" id="4456959at2759"/>
<dbReference type="GO" id="GO:0008270">
    <property type="term" value="F:zinc ion binding"/>
    <property type="evidence" value="ECO:0007669"/>
    <property type="project" value="InterPro"/>
</dbReference>
<dbReference type="SUPFAM" id="SSF57701">
    <property type="entry name" value="Zn2/Cys6 DNA-binding domain"/>
    <property type="match status" value="1"/>
</dbReference>
<gene>
    <name evidence="8" type="ORF">AAL_04517</name>
</gene>
<dbReference type="InterPro" id="IPR036864">
    <property type="entry name" value="Zn2-C6_fun-type_DNA-bd_sf"/>
</dbReference>
<dbReference type="CDD" id="cd12148">
    <property type="entry name" value="fungal_TF_MHR"/>
    <property type="match status" value="1"/>
</dbReference>
<sequence length="840" mass="92682">MDAEPCQPDPSGPGQANNAMEPLACVMCRSRKLKCDRTKPACARCRKVGGECVYPESRRKPTFKRRNVKEIEARLAQVESYLKEVNRSVDERNEDAAQPSDAGPPQADFSFKSPGPGLQDSFQGQTGSVFGLSDFRHLPEDAFSNDEEGALMGLGYSEPLPPFQVQEELNSVFFAIPYHFIPIIHSGRYYSSFYSGPLRKPPMSLQYAVWAMAANGHAKYDQYCQVFYKRARQYMEADEMKDHGQHFITVAHAQALCLIATFEAKCLLFTRAATSCAKAVRLCQMLGLDRLDDSRDDLPPSLGPHTTWEELEERRRVFWGAFAIDSHASISTGWPALINPDDITTRLPASEEAFVSGREEIAPFLDEVFSGSSYSSFAGTLVNCLIFRAILKHVHRCKPSDNARDMMDGPFWKRHRDLDNQLSSIFMFLPPRFRLPASIRDPGAIHANLNLHAAVILLHHAALEKAELHDLGDNVMETNLCRLRNAAEEIVNIVKMSSHSANIFKSPLCALSFYCCTTVYVYMAKKNPTSGITPLDKSNLELIFRAMEAIGRNHEVTCAFLQQACLDIERNNLKTVLKIPNLDKYRNLYGGSLNSNIPLITRSSVSNHSKRSPVLPGRLPLDQPQGSILPERLKMHVVREMAASGSSASVADCFSAVLGAATRNVAADPSVGLDDKRGRMSTSSGQMNATVESIADDEPTINLAGQASMLGNDSGFGLQNPLGDAAFILPDRTNSSTSSPAYRPGMSGSSDPLSGSSHTTPPGLGNTPEENRIDLRAFQDRVPQMWQSTQIQSMQDSLFTANMAEALFSRAGLDDNTVANWEAWTGESMAWRPDMPFSGL</sequence>
<evidence type="ECO:0000259" key="7">
    <source>
        <dbReference type="PROSITE" id="PS50048"/>
    </source>
</evidence>
<accession>A0A168BGT6</accession>
<dbReference type="EMBL" id="AZGY01000009">
    <property type="protein sequence ID" value="KZZ95286.1"/>
    <property type="molecule type" value="Genomic_DNA"/>
</dbReference>
<dbReference type="PANTHER" id="PTHR47338">
    <property type="entry name" value="ZN(II)2CYS6 TRANSCRIPTION FACTOR (EUROFUNG)-RELATED"/>
    <property type="match status" value="1"/>
</dbReference>
<dbReference type="Pfam" id="PF00172">
    <property type="entry name" value="Zn_clus"/>
    <property type="match status" value="1"/>
</dbReference>
<dbReference type="GO" id="GO:0005634">
    <property type="term" value="C:nucleus"/>
    <property type="evidence" value="ECO:0007669"/>
    <property type="project" value="UniProtKB-SubCell"/>
</dbReference>
<dbReference type="SMART" id="SM00906">
    <property type="entry name" value="Fungal_trans"/>
    <property type="match status" value="1"/>
</dbReference>
<dbReference type="Gene3D" id="4.10.240.10">
    <property type="entry name" value="Zn(2)-C6 fungal-type DNA-binding domain"/>
    <property type="match status" value="1"/>
</dbReference>
<keyword evidence="2" id="KW-0479">Metal-binding</keyword>